<dbReference type="Gene3D" id="1.10.10.10">
    <property type="entry name" value="Winged helix-like DNA-binding domain superfamily/Winged helix DNA-binding domain"/>
    <property type="match status" value="1"/>
</dbReference>
<dbReference type="Gene3D" id="1.10.1740.10">
    <property type="match status" value="1"/>
</dbReference>
<dbReference type="InterPro" id="IPR014284">
    <property type="entry name" value="RNA_pol_sigma-70_dom"/>
</dbReference>
<dbReference type="InterPro" id="IPR007627">
    <property type="entry name" value="RNA_pol_sigma70_r2"/>
</dbReference>
<dbReference type="PANTHER" id="PTHR43133">
    <property type="entry name" value="RNA POLYMERASE ECF-TYPE SIGMA FACTO"/>
    <property type="match status" value="1"/>
</dbReference>
<dbReference type="GO" id="GO:0016987">
    <property type="term" value="F:sigma factor activity"/>
    <property type="evidence" value="ECO:0007669"/>
    <property type="project" value="UniProtKB-KW"/>
</dbReference>
<evidence type="ECO:0000313" key="7">
    <source>
        <dbReference type="Proteomes" id="UP000198521"/>
    </source>
</evidence>
<name>A0A1H7PIW6_AQUAM</name>
<dbReference type="AlphaFoldDB" id="A0A1H7PIW6"/>
<dbReference type="InterPro" id="IPR039425">
    <property type="entry name" value="RNA_pol_sigma-70-like"/>
</dbReference>
<keyword evidence="2" id="KW-0731">Sigma factor</keyword>
<dbReference type="GO" id="GO:0006352">
    <property type="term" value="P:DNA-templated transcription initiation"/>
    <property type="evidence" value="ECO:0007669"/>
    <property type="project" value="InterPro"/>
</dbReference>
<dbReference type="OrthoDB" id="1163416at2"/>
<reference evidence="6 7" key="1">
    <citation type="submission" date="2016-10" db="EMBL/GenBank/DDBJ databases">
        <authorList>
            <person name="de Groot N.N."/>
        </authorList>
    </citation>
    <scope>NUCLEOTIDE SEQUENCE [LARGE SCALE GENOMIC DNA]</scope>
    <source>
        <strain evidence="6 7">DSM 25232</strain>
    </source>
</reference>
<keyword evidence="1" id="KW-0805">Transcription regulation</keyword>
<keyword evidence="7" id="KW-1185">Reference proteome</keyword>
<dbReference type="RefSeq" id="WP_091408280.1">
    <property type="nucleotide sequence ID" value="NZ_FOAB01000004.1"/>
</dbReference>
<protein>
    <submittedName>
        <fullName evidence="6">RNA polymerase sigma factor, sigma-70 family</fullName>
    </submittedName>
</protein>
<sequence>MLIPEKDLLERLVNGDKKVIQDLYIKEFPKIKSFILNNNGNEADSEDVFQKALMQIIARYKSNAFTLKGSFDGFLYSACRNLWRRELNKQKRIVTNDEVIEHAKEADDLTMATLEQEKWELFQEKLAELSDNCKQLLQLFFQKVPYKDIVVKLGYNTDNVVRQRIFNCKSQLTKLIKKDSRYNQIKEL</sequence>
<dbReference type="Pfam" id="PF04542">
    <property type="entry name" value="Sigma70_r2"/>
    <property type="match status" value="1"/>
</dbReference>
<dbReference type="InterPro" id="IPR036388">
    <property type="entry name" value="WH-like_DNA-bd_sf"/>
</dbReference>
<keyword evidence="3" id="KW-0238">DNA-binding</keyword>
<organism evidence="6 7">
    <name type="scientific">Aquimarina amphilecti</name>
    <dbReference type="NCBI Taxonomy" id="1038014"/>
    <lineage>
        <taxon>Bacteria</taxon>
        <taxon>Pseudomonadati</taxon>
        <taxon>Bacteroidota</taxon>
        <taxon>Flavobacteriia</taxon>
        <taxon>Flavobacteriales</taxon>
        <taxon>Flavobacteriaceae</taxon>
        <taxon>Aquimarina</taxon>
    </lineage>
</organism>
<dbReference type="PANTHER" id="PTHR43133:SF8">
    <property type="entry name" value="RNA POLYMERASE SIGMA FACTOR HI_1459-RELATED"/>
    <property type="match status" value="1"/>
</dbReference>
<keyword evidence="4" id="KW-0804">Transcription</keyword>
<evidence type="ECO:0000313" key="6">
    <source>
        <dbReference type="EMBL" id="SEL35703.1"/>
    </source>
</evidence>
<feature type="domain" description="RNA polymerase sigma-70 region 2" evidence="5">
    <location>
        <begin position="28"/>
        <end position="92"/>
    </location>
</feature>
<dbReference type="STRING" id="1038014.SAMN04487910_2226"/>
<accession>A0A1H7PIW6</accession>
<dbReference type="InterPro" id="IPR013325">
    <property type="entry name" value="RNA_pol_sigma_r2"/>
</dbReference>
<dbReference type="GO" id="GO:0003677">
    <property type="term" value="F:DNA binding"/>
    <property type="evidence" value="ECO:0007669"/>
    <property type="project" value="UniProtKB-KW"/>
</dbReference>
<evidence type="ECO:0000256" key="4">
    <source>
        <dbReference type="ARBA" id="ARBA00023163"/>
    </source>
</evidence>
<evidence type="ECO:0000256" key="2">
    <source>
        <dbReference type="ARBA" id="ARBA00023082"/>
    </source>
</evidence>
<dbReference type="EMBL" id="FOAB01000004">
    <property type="protein sequence ID" value="SEL35703.1"/>
    <property type="molecule type" value="Genomic_DNA"/>
</dbReference>
<dbReference type="NCBIfam" id="TIGR02937">
    <property type="entry name" value="sigma70-ECF"/>
    <property type="match status" value="1"/>
</dbReference>
<dbReference type="SUPFAM" id="SSF88946">
    <property type="entry name" value="Sigma2 domain of RNA polymerase sigma factors"/>
    <property type="match status" value="1"/>
</dbReference>
<evidence type="ECO:0000259" key="5">
    <source>
        <dbReference type="Pfam" id="PF04542"/>
    </source>
</evidence>
<evidence type="ECO:0000256" key="1">
    <source>
        <dbReference type="ARBA" id="ARBA00023015"/>
    </source>
</evidence>
<proteinExistence type="predicted"/>
<dbReference type="Proteomes" id="UP000198521">
    <property type="component" value="Unassembled WGS sequence"/>
</dbReference>
<evidence type="ECO:0000256" key="3">
    <source>
        <dbReference type="ARBA" id="ARBA00023125"/>
    </source>
</evidence>
<gene>
    <name evidence="6" type="ORF">SAMN04487910_2226</name>
</gene>